<comment type="subcellular location">
    <subcellularLocation>
        <location evidence="2">Cell membrane</location>
        <topology evidence="2">Multi-pass membrane protein</topology>
    </subcellularLocation>
</comment>
<dbReference type="Proteomes" id="UP001055101">
    <property type="component" value="Unassembled WGS sequence"/>
</dbReference>
<dbReference type="CDD" id="cd06158">
    <property type="entry name" value="S2P-M50_like_1"/>
    <property type="match status" value="1"/>
</dbReference>
<evidence type="ECO:0000256" key="2">
    <source>
        <dbReference type="ARBA" id="ARBA00004651"/>
    </source>
</evidence>
<comment type="similarity">
    <text evidence="3">Belongs to the peptidase M50B family.</text>
</comment>
<dbReference type="InterPro" id="IPR052348">
    <property type="entry name" value="Metallopeptidase_M50B"/>
</dbReference>
<keyword evidence="6 14" id="KW-0812">Transmembrane</keyword>
<evidence type="ECO:0000256" key="9">
    <source>
        <dbReference type="ARBA" id="ARBA00022833"/>
    </source>
</evidence>
<feature type="region of interest" description="Disordered" evidence="13">
    <location>
        <begin position="1"/>
        <end position="24"/>
    </location>
</feature>
<feature type="transmembrane region" description="Helical" evidence="14">
    <location>
        <begin position="41"/>
        <end position="64"/>
    </location>
</feature>
<keyword evidence="7" id="KW-0479">Metal-binding</keyword>
<proteinExistence type="inferred from homology"/>
<evidence type="ECO:0000313" key="16">
    <source>
        <dbReference type="Proteomes" id="UP001055101"/>
    </source>
</evidence>
<feature type="transmembrane region" description="Helical" evidence="14">
    <location>
        <begin position="71"/>
        <end position="90"/>
    </location>
</feature>
<evidence type="ECO:0000313" key="15">
    <source>
        <dbReference type="EMBL" id="GJE53572.1"/>
    </source>
</evidence>
<sequence length="284" mass="30045">MPKDRPDHQRHGGSGTFSPTADAGSRVTMVQMPRSGEAGDAAIPSFNFLMILLTFAGTGLAIQFGLGGQKGLAFVFVLAGWVLSLCLHEFGHAFVAWKGGDHAIAGTGYLTLDPRLYIDPLTSIVLPVLFTILGGIGFPGGAVFVNRDLLRSPMWQSAVSLAGPAMNLAFLVFLVLLYGLASEDADTIRAVLAVSALYQATAIVLNLLPIPGLDGYGIIRPWIPDGAREAGDQIGRYSGLVITGLFLLSGAFTRAIFGAGLTITASFGFSPQDVVTGYRLMRLW</sequence>
<keyword evidence="5" id="KW-0645">Protease</keyword>
<dbReference type="EMBL" id="BPRA01000001">
    <property type="protein sequence ID" value="GJE53572.1"/>
    <property type="molecule type" value="Genomic_DNA"/>
</dbReference>
<evidence type="ECO:0000256" key="4">
    <source>
        <dbReference type="ARBA" id="ARBA00022475"/>
    </source>
</evidence>
<evidence type="ECO:0000256" key="7">
    <source>
        <dbReference type="ARBA" id="ARBA00022723"/>
    </source>
</evidence>
<name>A0ABQ4THQ2_9HYPH</name>
<gene>
    <name evidence="15" type="ORF">EKPJFOCH_0037</name>
</gene>
<organism evidence="15 16">
    <name type="scientific">Methylobacterium thuringiense</name>
    <dbReference type="NCBI Taxonomy" id="1003091"/>
    <lineage>
        <taxon>Bacteria</taxon>
        <taxon>Pseudomonadati</taxon>
        <taxon>Pseudomonadota</taxon>
        <taxon>Alphaproteobacteria</taxon>
        <taxon>Hyphomicrobiales</taxon>
        <taxon>Methylobacteriaceae</taxon>
        <taxon>Methylobacterium</taxon>
    </lineage>
</organism>
<evidence type="ECO:0000256" key="5">
    <source>
        <dbReference type="ARBA" id="ARBA00022670"/>
    </source>
</evidence>
<evidence type="ECO:0000256" key="8">
    <source>
        <dbReference type="ARBA" id="ARBA00022801"/>
    </source>
</evidence>
<protein>
    <recommendedName>
        <fullName evidence="17">Site-2 protease family protein</fullName>
    </recommendedName>
</protein>
<feature type="compositionally biased region" description="Basic and acidic residues" evidence="13">
    <location>
        <begin position="1"/>
        <end position="10"/>
    </location>
</feature>
<evidence type="ECO:0000256" key="12">
    <source>
        <dbReference type="ARBA" id="ARBA00023136"/>
    </source>
</evidence>
<evidence type="ECO:0000256" key="6">
    <source>
        <dbReference type="ARBA" id="ARBA00022692"/>
    </source>
</evidence>
<dbReference type="InterPro" id="IPR044537">
    <property type="entry name" value="Rip2-like"/>
</dbReference>
<keyword evidence="16" id="KW-1185">Reference proteome</keyword>
<evidence type="ECO:0000256" key="10">
    <source>
        <dbReference type="ARBA" id="ARBA00022989"/>
    </source>
</evidence>
<keyword evidence="11" id="KW-0482">Metalloprotease</keyword>
<keyword evidence="9" id="KW-0862">Zinc</keyword>
<evidence type="ECO:0000256" key="14">
    <source>
        <dbReference type="SAM" id="Phobius"/>
    </source>
</evidence>
<reference evidence="15" key="2">
    <citation type="submission" date="2021-08" db="EMBL/GenBank/DDBJ databases">
        <authorList>
            <person name="Tani A."/>
            <person name="Ola A."/>
            <person name="Ogura Y."/>
            <person name="Katsura K."/>
            <person name="Hayashi T."/>
        </authorList>
    </citation>
    <scope>NUCLEOTIDE SEQUENCE</scope>
    <source>
        <strain evidence="15">DSM 23674</strain>
    </source>
</reference>
<dbReference type="PANTHER" id="PTHR35864:SF1">
    <property type="entry name" value="ZINC METALLOPROTEASE YWHC-RELATED"/>
    <property type="match status" value="1"/>
</dbReference>
<comment type="caution">
    <text evidence="15">The sequence shown here is derived from an EMBL/GenBank/DDBJ whole genome shotgun (WGS) entry which is preliminary data.</text>
</comment>
<evidence type="ECO:0000256" key="1">
    <source>
        <dbReference type="ARBA" id="ARBA00001947"/>
    </source>
</evidence>
<comment type="cofactor">
    <cofactor evidence="1">
        <name>Zn(2+)</name>
        <dbReference type="ChEBI" id="CHEBI:29105"/>
    </cofactor>
</comment>
<dbReference type="PANTHER" id="PTHR35864">
    <property type="entry name" value="ZINC METALLOPROTEASE MJ0611-RELATED"/>
    <property type="match status" value="1"/>
</dbReference>
<feature type="transmembrane region" description="Helical" evidence="14">
    <location>
        <begin position="124"/>
        <end position="146"/>
    </location>
</feature>
<accession>A0ABQ4THQ2</accession>
<feature type="transmembrane region" description="Helical" evidence="14">
    <location>
        <begin position="158"/>
        <end position="181"/>
    </location>
</feature>
<keyword evidence="8" id="KW-0378">Hydrolase</keyword>
<evidence type="ECO:0000256" key="3">
    <source>
        <dbReference type="ARBA" id="ARBA00007931"/>
    </source>
</evidence>
<keyword evidence="12 14" id="KW-0472">Membrane</keyword>
<reference evidence="15" key="1">
    <citation type="journal article" date="2021" name="Front. Microbiol.">
        <title>Comprehensive Comparative Genomics and Phenotyping of Methylobacterium Species.</title>
        <authorList>
            <person name="Alessa O."/>
            <person name="Ogura Y."/>
            <person name="Fujitani Y."/>
            <person name="Takami H."/>
            <person name="Hayashi T."/>
            <person name="Sahin N."/>
            <person name="Tani A."/>
        </authorList>
    </citation>
    <scope>NUCLEOTIDE SEQUENCE</scope>
    <source>
        <strain evidence="15">DSM 23674</strain>
    </source>
</reference>
<keyword evidence="4" id="KW-1003">Cell membrane</keyword>
<evidence type="ECO:0000256" key="11">
    <source>
        <dbReference type="ARBA" id="ARBA00023049"/>
    </source>
</evidence>
<evidence type="ECO:0008006" key="17">
    <source>
        <dbReference type="Google" id="ProtNLM"/>
    </source>
</evidence>
<feature type="transmembrane region" description="Helical" evidence="14">
    <location>
        <begin position="187"/>
        <end position="208"/>
    </location>
</feature>
<evidence type="ECO:0000256" key="13">
    <source>
        <dbReference type="SAM" id="MobiDB-lite"/>
    </source>
</evidence>
<dbReference type="RefSeq" id="WP_238230298.1">
    <property type="nucleotide sequence ID" value="NZ_BPRA01000001.1"/>
</dbReference>
<keyword evidence="10 14" id="KW-1133">Transmembrane helix</keyword>